<gene>
    <name evidence="2" type="ORF">RND71_035167</name>
</gene>
<dbReference type="Proteomes" id="UP001291623">
    <property type="component" value="Unassembled WGS sequence"/>
</dbReference>
<dbReference type="InterPro" id="IPR025322">
    <property type="entry name" value="PADRE_dom"/>
</dbReference>
<comment type="caution">
    <text evidence="2">The sequence shown here is derived from an EMBL/GenBank/DDBJ whole genome shotgun (WGS) entry which is preliminary data.</text>
</comment>
<organism evidence="2 3">
    <name type="scientific">Anisodus tanguticus</name>
    <dbReference type="NCBI Taxonomy" id="243964"/>
    <lineage>
        <taxon>Eukaryota</taxon>
        <taxon>Viridiplantae</taxon>
        <taxon>Streptophyta</taxon>
        <taxon>Embryophyta</taxon>
        <taxon>Tracheophyta</taxon>
        <taxon>Spermatophyta</taxon>
        <taxon>Magnoliopsida</taxon>
        <taxon>eudicotyledons</taxon>
        <taxon>Gunneridae</taxon>
        <taxon>Pentapetalae</taxon>
        <taxon>asterids</taxon>
        <taxon>lamiids</taxon>
        <taxon>Solanales</taxon>
        <taxon>Solanaceae</taxon>
        <taxon>Solanoideae</taxon>
        <taxon>Hyoscyameae</taxon>
        <taxon>Anisodus</taxon>
    </lineage>
</organism>
<dbReference type="PANTHER" id="PTHR33148">
    <property type="entry name" value="PLASTID MOVEMENT IMPAIRED PROTEIN-RELATED"/>
    <property type="match status" value="1"/>
</dbReference>
<evidence type="ECO:0000313" key="2">
    <source>
        <dbReference type="EMBL" id="KAK4344991.1"/>
    </source>
</evidence>
<dbReference type="AlphaFoldDB" id="A0AAE1R513"/>
<dbReference type="EMBL" id="JAVYJV010000019">
    <property type="protein sequence ID" value="KAK4344991.1"/>
    <property type="molecule type" value="Genomic_DNA"/>
</dbReference>
<accession>A0AAE1R513</accession>
<name>A0AAE1R513_9SOLA</name>
<feature type="region of interest" description="Disordered" evidence="1">
    <location>
        <begin position="188"/>
        <end position="218"/>
    </location>
</feature>
<reference evidence="2" key="1">
    <citation type="submission" date="2023-12" db="EMBL/GenBank/DDBJ databases">
        <title>Genome assembly of Anisodus tanguticus.</title>
        <authorList>
            <person name="Wang Y.-J."/>
        </authorList>
    </citation>
    <scope>NUCLEOTIDE SEQUENCE</scope>
    <source>
        <strain evidence="2">KB-2021</strain>
        <tissue evidence="2">Leaf</tissue>
    </source>
</reference>
<feature type="compositionally biased region" description="Low complexity" evidence="1">
    <location>
        <begin position="97"/>
        <end position="122"/>
    </location>
</feature>
<evidence type="ECO:0000256" key="1">
    <source>
        <dbReference type="SAM" id="MobiDB-lite"/>
    </source>
</evidence>
<proteinExistence type="predicted"/>
<dbReference type="PANTHER" id="PTHR33148:SF41">
    <property type="entry name" value="DUF4228 DOMAIN PROTEIN"/>
    <property type="match status" value="1"/>
</dbReference>
<feature type="compositionally biased region" description="Polar residues" evidence="1">
    <location>
        <begin position="189"/>
        <end position="218"/>
    </location>
</feature>
<evidence type="ECO:0000313" key="3">
    <source>
        <dbReference type="Proteomes" id="UP001291623"/>
    </source>
</evidence>
<dbReference type="Pfam" id="PF14009">
    <property type="entry name" value="PADRE"/>
    <property type="match status" value="1"/>
</dbReference>
<keyword evidence="3" id="KW-1185">Reference proteome</keyword>
<sequence length="218" mass="24225">MGNCVFKGFGFGEVDEEEENKMIKVVTSNGGIMELYAPITAHCITNEFPGHAIYRSRDMFSPPLFHHEELHSGESYYLLPLLNHPIKAKREEKSDVDVTSSTSHTNITTCNSSNSSSNLPQTTPYRMSFDNQRMLKRSQAEVFPTYNSTGVWKVKLLISPEQLSEILSHEARTEALIESVRTVAKCGSGASSMTTTPAAHSDKWSFSSSNNWKAATPI</sequence>
<feature type="region of interest" description="Disordered" evidence="1">
    <location>
        <begin position="92"/>
        <end position="122"/>
    </location>
</feature>
<protein>
    <submittedName>
        <fullName evidence="2">Uncharacterized protein</fullName>
    </submittedName>
</protein>